<evidence type="ECO:0000259" key="2">
    <source>
        <dbReference type="PROSITE" id="PS50943"/>
    </source>
</evidence>
<sequence length="113" mass="13195">MIDIAKKMLEWRELYGYKQQQVAEAMGVKRATYANYECGRRSPDMDGLIRLAEFYKISIDELVGYRKNDSDNISLLPCDIQLLNDFHKLSEKMQKGYLAHMKLDVELEAEDNI</sequence>
<reference evidence="3" key="1">
    <citation type="submission" date="2019-04" db="EMBL/GenBank/DDBJ databases">
        <title>Evolution of Biomass-Degrading Anaerobic Consortia Revealed by Metagenomics.</title>
        <authorList>
            <person name="Peng X."/>
        </authorList>
    </citation>
    <scope>NUCLEOTIDE SEQUENCE</scope>
    <source>
        <strain evidence="3">SIG242</strain>
    </source>
</reference>
<evidence type="ECO:0000313" key="3">
    <source>
        <dbReference type="EMBL" id="MBE6084406.1"/>
    </source>
</evidence>
<evidence type="ECO:0000256" key="1">
    <source>
        <dbReference type="ARBA" id="ARBA00023125"/>
    </source>
</evidence>
<dbReference type="PANTHER" id="PTHR46558:SF11">
    <property type="entry name" value="HTH-TYPE TRANSCRIPTIONAL REGULATOR XRE"/>
    <property type="match status" value="1"/>
</dbReference>
<gene>
    <name evidence="3" type="ORF">E7203_02870</name>
</gene>
<comment type="caution">
    <text evidence="3">The sequence shown here is derived from an EMBL/GenBank/DDBJ whole genome shotgun (WGS) entry which is preliminary data.</text>
</comment>
<protein>
    <submittedName>
        <fullName evidence="3">Helix-turn-helix transcriptional regulator</fullName>
    </submittedName>
</protein>
<dbReference type="EMBL" id="SVCA01000002">
    <property type="protein sequence ID" value="MBE6084406.1"/>
    <property type="molecule type" value="Genomic_DNA"/>
</dbReference>
<feature type="domain" description="HTH cro/C1-type" evidence="2">
    <location>
        <begin position="8"/>
        <end position="62"/>
    </location>
</feature>
<dbReference type="CDD" id="cd00093">
    <property type="entry name" value="HTH_XRE"/>
    <property type="match status" value="1"/>
</dbReference>
<dbReference type="InterPro" id="IPR001387">
    <property type="entry name" value="Cro/C1-type_HTH"/>
</dbReference>
<keyword evidence="1" id="KW-0238">DNA-binding</keyword>
<dbReference type="Gene3D" id="1.10.260.40">
    <property type="entry name" value="lambda repressor-like DNA-binding domains"/>
    <property type="match status" value="1"/>
</dbReference>
<dbReference type="Proteomes" id="UP000772151">
    <property type="component" value="Unassembled WGS sequence"/>
</dbReference>
<evidence type="ECO:0000313" key="4">
    <source>
        <dbReference type="Proteomes" id="UP000772151"/>
    </source>
</evidence>
<dbReference type="RefSeq" id="WP_303668471.1">
    <property type="nucleotide sequence ID" value="NZ_SVCA01000002.1"/>
</dbReference>
<proteinExistence type="predicted"/>
<dbReference type="GO" id="GO:0003677">
    <property type="term" value="F:DNA binding"/>
    <property type="evidence" value="ECO:0007669"/>
    <property type="project" value="UniProtKB-KW"/>
</dbReference>
<dbReference type="PANTHER" id="PTHR46558">
    <property type="entry name" value="TRACRIPTIONAL REGULATORY PROTEIN-RELATED-RELATED"/>
    <property type="match status" value="1"/>
</dbReference>
<dbReference type="InterPro" id="IPR010982">
    <property type="entry name" value="Lambda_DNA-bd_dom_sf"/>
</dbReference>
<dbReference type="SUPFAM" id="SSF47413">
    <property type="entry name" value="lambda repressor-like DNA-binding domains"/>
    <property type="match status" value="1"/>
</dbReference>
<name>A0A927WHA4_SELRU</name>
<dbReference type="PROSITE" id="PS50943">
    <property type="entry name" value="HTH_CROC1"/>
    <property type="match status" value="1"/>
</dbReference>
<dbReference type="Pfam" id="PF01381">
    <property type="entry name" value="HTH_3"/>
    <property type="match status" value="1"/>
</dbReference>
<dbReference type="SMART" id="SM00530">
    <property type="entry name" value="HTH_XRE"/>
    <property type="match status" value="1"/>
</dbReference>
<organism evidence="3 4">
    <name type="scientific">Selenomonas ruminantium</name>
    <dbReference type="NCBI Taxonomy" id="971"/>
    <lineage>
        <taxon>Bacteria</taxon>
        <taxon>Bacillati</taxon>
        <taxon>Bacillota</taxon>
        <taxon>Negativicutes</taxon>
        <taxon>Selenomonadales</taxon>
        <taxon>Selenomonadaceae</taxon>
        <taxon>Selenomonas</taxon>
    </lineage>
</organism>
<accession>A0A927WHA4</accession>
<dbReference type="AlphaFoldDB" id="A0A927WHA4"/>